<dbReference type="PANTHER" id="PTHR31836">
    <property type="match status" value="1"/>
</dbReference>
<dbReference type="Pfam" id="PF03330">
    <property type="entry name" value="DPBB_1"/>
    <property type="match status" value="1"/>
</dbReference>
<sequence>MVAALRFAAAFFGAVATIAAAADEYFEGDGTSYTLGQVSSGNCNFMSAIPSASNNYVALNQAQWDSLGNCGRCIEVSCIDKQCTVQNKTAVVQVLDRCPECAHGALDLSPTVYKEITGLDPNRLTVRWRFVDCPDAGTLQVCLKEGSNPNWIAIQPTNGVVGVKSVTVNGGATTMLDGAYYYVATTSGADLSAVKVSITSVNGDVISGSYSLTAGKCTDTKKQFGSGSDTAQQQSPATYTSAPTTDAPKPATDAPAATTAAPSTTAPTQTYSSNASNDGSTEASSQTDQSSPSEDSNQYDQSSQSSDTTQNEASSAATTTAPITPAPESTPESTPASTPATPVSTPATPVSTPASTPAPETTDAPTLSDNNSKCKVRTSRHRN</sequence>
<protein>
    <submittedName>
        <fullName evidence="5">Unnamed protein product</fullName>
    </submittedName>
</protein>
<dbReference type="Gene3D" id="2.60.40.760">
    <property type="entry name" value="Expansin, cellulose-binding-like domain"/>
    <property type="match status" value="1"/>
</dbReference>
<keyword evidence="6" id="KW-1185">Reference proteome</keyword>
<dbReference type="PROSITE" id="PS50842">
    <property type="entry name" value="EXPANSIN_EG45"/>
    <property type="match status" value="1"/>
</dbReference>
<evidence type="ECO:0000313" key="5">
    <source>
        <dbReference type="EMBL" id="GMF31341.1"/>
    </source>
</evidence>
<feature type="compositionally biased region" description="Polar residues" evidence="2">
    <location>
        <begin position="269"/>
        <end position="292"/>
    </location>
</feature>
<feature type="compositionally biased region" description="Basic residues" evidence="2">
    <location>
        <begin position="374"/>
        <end position="383"/>
    </location>
</feature>
<dbReference type="Proteomes" id="UP001165121">
    <property type="component" value="Unassembled WGS sequence"/>
</dbReference>
<dbReference type="Gene3D" id="2.40.40.10">
    <property type="entry name" value="RlpA-like domain"/>
    <property type="match status" value="1"/>
</dbReference>
<dbReference type="SUPFAM" id="SSF50685">
    <property type="entry name" value="Barwin-like endoglucanases"/>
    <property type="match status" value="1"/>
</dbReference>
<feature type="compositionally biased region" description="Low complexity" evidence="2">
    <location>
        <begin position="293"/>
        <end position="366"/>
    </location>
</feature>
<name>A0A9W6X555_9STRA</name>
<organism evidence="5 6">
    <name type="scientific">Phytophthora fragariaefolia</name>
    <dbReference type="NCBI Taxonomy" id="1490495"/>
    <lineage>
        <taxon>Eukaryota</taxon>
        <taxon>Sar</taxon>
        <taxon>Stramenopiles</taxon>
        <taxon>Oomycota</taxon>
        <taxon>Peronosporomycetes</taxon>
        <taxon>Peronosporales</taxon>
        <taxon>Peronosporaceae</taxon>
        <taxon>Phytophthora</taxon>
    </lineage>
</organism>
<dbReference type="OrthoDB" id="406505at2759"/>
<dbReference type="NCBIfam" id="NF041144">
    <property type="entry name" value="expansin_EXLX1"/>
    <property type="match status" value="1"/>
</dbReference>
<feature type="compositionally biased region" description="Polar residues" evidence="2">
    <location>
        <begin position="223"/>
        <end position="239"/>
    </location>
</feature>
<dbReference type="InterPro" id="IPR009009">
    <property type="entry name" value="RlpA-like_DPBB"/>
</dbReference>
<evidence type="ECO:0000259" key="4">
    <source>
        <dbReference type="PROSITE" id="PS50842"/>
    </source>
</evidence>
<feature type="chain" id="PRO_5040732499" evidence="3">
    <location>
        <begin position="22"/>
        <end position="383"/>
    </location>
</feature>
<gene>
    <name evidence="5" type="ORF">Pfra01_000716500</name>
</gene>
<evidence type="ECO:0000256" key="1">
    <source>
        <dbReference type="ARBA" id="ARBA00022729"/>
    </source>
</evidence>
<dbReference type="CDD" id="cd22271">
    <property type="entry name" value="DPBB_EXP_N-like"/>
    <property type="match status" value="1"/>
</dbReference>
<dbReference type="PANTHER" id="PTHR31836:SF21">
    <property type="entry name" value="EXPANSIN-LIKE PROTEIN 7"/>
    <property type="match status" value="1"/>
</dbReference>
<evidence type="ECO:0000256" key="2">
    <source>
        <dbReference type="SAM" id="MobiDB-lite"/>
    </source>
</evidence>
<feature type="compositionally biased region" description="Low complexity" evidence="2">
    <location>
        <begin position="240"/>
        <end position="268"/>
    </location>
</feature>
<dbReference type="AlphaFoldDB" id="A0A9W6X555"/>
<accession>A0A9W6X555</accession>
<proteinExistence type="predicted"/>
<dbReference type="InterPro" id="IPR051477">
    <property type="entry name" value="Expansin_CellWall"/>
</dbReference>
<dbReference type="InterPro" id="IPR036908">
    <property type="entry name" value="RlpA-like_sf"/>
</dbReference>
<feature type="signal peptide" evidence="3">
    <location>
        <begin position="1"/>
        <end position="21"/>
    </location>
</feature>
<feature type="domain" description="Expansin-like EG45" evidence="4">
    <location>
        <begin position="40"/>
        <end position="138"/>
    </location>
</feature>
<dbReference type="EMBL" id="BSXT01000628">
    <property type="protein sequence ID" value="GMF31341.1"/>
    <property type="molecule type" value="Genomic_DNA"/>
</dbReference>
<dbReference type="InterPro" id="IPR007112">
    <property type="entry name" value="Expansin/allergen_DPBB_dom"/>
</dbReference>
<comment type="caution">
    <text evidence="5">The sequence shown here is derived from an EMBL/GenBank/DDBJ whole genome shotgun (WGS) entry which is preliminary data.</text>
</comment>
<feature type="region of interest" description="Disordered" evidence="2">
    <location>
        <begin position="222"/>
        <end position="383"/>
    </location>
</feature>
<reference evidence="5" key="1">
    <citation type="submission" date="2023-04" db="EMBL/GenBank/DDBJ databases">
        <title>Phytophthora fragariaefolia NBRC 109709.</title>
        <authorList>
            <person name="Ichikawa N."/>
            <person name="Sato H."/>
            <person name="Tonouchi N."/>
        </authorList>
    </citation>
    <scope>NUCLEOTIDE SEQUENCE</scope>
    <source>
        <strain evidence="5">NBRC 109709</strain>
    </source>
</reference>
<dbReference type="InterPro" id="IPR036749">
    <property type="entry name" value="Expansin_CBD_sf"/>
</dbReference>
<dbReference type="InterPro" id="IPR049818">
    <property type="entry name" value="Expansin_EXLX1-like"/>
</dbReference>
<evidence type="ECO:0000313" key="6">
    <source>
        <dbReference type="Proteomes" id="UP001165121"/>
    </source>
</evidence>
<keyword evidence="1 3" id="KW-0732">Signal</keyword>
<evidence type="ECO:0000256" key="3">
    <source>
        <dbReference type="SAM" id="SignalP"/>
    </source>
</evidence>